<protein>
    <submittedName>
        <fullName evidence="1">Uncharacterized protein</fullName>
    </submittedName>
</protein>
<dbReference type="Proteomes" id="UP000638732">
    <property type="component" value="Unassembled WGS sequence"/>
</dbReference>
<name>A0A966DS93_9SPHI</name>
<sequence>MRSKLFQERPETARTDSERWVRIFPDKGEGYVLYDALEERMLGRILVDQNDNWIYDGTLLTLEEQEDLAAFITGSRKEMDDLILGL</sequence>
<dbReference type="AlphaFoldDB" id="A0A966DS93"/>
<evidence type="ECO:0000313" key="2">
    <source>
        <dbReference type="Proteomes" id="UP000638732"/>
    </source>
</evidence>
<organism evidence="1 2">
    <name type="scientific">Mucilaginibacter agri</name>
    <dbReference type="NCBI Taxonomy" id="2695265"/>
    <lineage>
        <taxon>Bacteria</taxon>
        <taxon>Pseudomonadati</taxon>
        <taxon>Bacteroidota</taxon>
        <taxon>Sphingobacteriia</taxon>
        <taxon>Sphingobacteriales</taxon>
        <taxon>Sphingobacteriaceae</taxon>
        <taxon>Mucilaginibacter</taxon>
    </lineage>
</organism>
<reference evidence="1" key="2">
    <citation type="submission" date="2020-10" db="EMBL/GenBank/DDBJ databases">
        <title>Mucilaginibacter sp. nov., isolated from soil.</title>
        <authorList>
            <person name="Jeon C.O."/>
        </authorList>
    </citation>
    <scope>NUCLEOTIDE SEQUENCE</scope>
    <source>
        <strain evidence="1">R11</strain>
    </source>
</reference>
<comment type="caution">
    <text evidence="1">The sequence shown here is derived from an EMBL/GenBank/DDBJ whole genome shotgun (WGS) entry which is preliminary data.</text>
</comment>
<accession>A0A966DS93</accession>
<dbReference type="EMBL" id="WWEO01000033">
    <property type="protein sequence ID" value="NCD68002.1"/>
    <property type="molecule type" value="Genomic_DNA"/>
</dbReference>
<evidence type="ECO:0000313" key="1">
    <source>
        <dbReference type="EMBL" id="NCD68002.1"/>
    </source>
</evidence>
<keyword evidence="2" id="KW-1185">Reference proteome</keyword>
<reference evidence="1" key="1">
    <citation type="submission" date="2020-01" db="EMBL/GenBank/DDBJ databases">
        <authorList>
            <person name="Seo Y.L."/>
        </authorList>
    </citation>
    <scope>NUCLEOTIDE SEQUENCE</scope>
    <source>
        <strain evidence="1">R11</strain>
    </source>
</reference>
<gene>
    <name evidence="1" type="ORF">GSY63_01385</name>
</gene>
<proteinExistence type="predicted"/>